<evidence type="ECO:0000313" key="2">
    <source>
        <dbReference type="EMBL" id="PSO03664.1"/>
    </source>
</evidence>
<feature type="transmembrane region" description="Helical" evidence="1">
    <location>
        <begin position="6"/>
        <end position="29"/>
    </location>
</feature>
<evidence type="ECO:0000313" key="3">
    <source>
        <dbReference type="Proteomes" id="UP000240925"/>
    </source>
</evidence>
<proteinExistence type="predicted"/>
<keyword evidence="1" id="KW-0812">Transmembrane</keyword>
<dbReference type="Proteomes" id="UP000240925">
    <property type="component" value="Unassembled WGS sequence"/>
</dbReference>
<name>A0A2R6BYE5_9ARCH</name>
<dbReference type="AlphaFoldDB" id="A0A2R6BYE5"/>
<organism evidence="2 3">
    <name type="scientific">Candidatus Marsarchaeota G2 archaeon ECH_B_SAG-E12</name>
    <dbReference type="NCBI Taxonomy" id="1978164"/>
    <lineage>
        <taxon>Archaea</taxon>
        <taxon>Candidatus Marsarchaeota</taxon>
        <taxon>Candidatus Marsarchaeota group 2</taxon>
    </lineage>
</organism>
<protein>
    <submittedName>
        <fullName evidence="2">Uncharacterized protein</fullName>
    </submittedName>
</protein>
<accession>A0A2R6BYE5</accession>
<reference evidence="2 3" key="1">
    <citation type="submission" date="2017-04" db="EMBL/GenBank/DDBJ databases">
        <title>Novel microbial lineages endemic to geothermal iron-oxide mats fill important gaps in the evolutionary history of Archaea.</title>
        <authorList>
            <person name="Jay Z.J."/>
            <person name="Beam J.P."/>
            <person name="Dlakic M."/>
            <person name="Rusch D.B."/>
            <person name="Kozubal M.A."/>
            <person name="Inskeep W.P."/>
        </authorList>
    </citation>
    <scope>NUCLEOTIDE SEQUENCE [LARGE SCALE GENOMIC DNA]</scope>
    <source>
        <strain evidence="2">ECH_B_SAG-E12</strain>
    </source>
</reference>
<gene>
    <name evidence="2" type="ORF">B9Q10_00220</name>
</gene>
<evidence type="ECO:0000256" key="1">
    <source>
        <dbReference type="SAM" id="Phobius"/>
    </source>
</evidence>
<keyword evidence="1" id="KW-0472">Membrane</keyword>
<sequence length="68" mass="7692">MDAVYIAVCSKCIGTIAGILGVYLICVFFNSSFGRLHKREVAKEDESQVDSRNFSRVAFTFRNPTLIW</sequence>
<keyword evidence="1" id="KW-1133">Transmembrane helix</keyword>
<dbReference type="EMBL" id="NEXL01000006">
    <property type="protein sequence ID" value="PSO03664.1"/>
    <property type="molecule type" value="Genomic_DNA"/>
</dbReference>
<comment type="caution">
    <text evidence="2">The sequence shown here is derived from an EMBL/GenBank/DDBJ whole genome shotgun (WGS) entry which is preliminary data.</text>
</comment>